<evidence type="ECO:0000259" key="6">
    <source>
        <dbReference type="PROSITE" id="PS51296"/>
    </source>
</evidence>
<dbReference type="PROSITE" id="PS51296">
    <property type="entry name" value="RIESKE"/>
    <property type="match status" value="1"/>
</dbReference>
<dbReference type="PANTHER" id="PTHR13847:SF274">
    <property type="entry name" value="RIESKE 2FE-2S IRON-SULFUR PROTEIN YHFW-RELATED"/>
    <property type="match status" value="1"/>
</dbReference>
<sequence>MSEQTKSLWNESVHLPSFPTLEESLEVDVGIVGAGITGITAAYLLAKQGLKVALIETSQILQGTTGHTTAKVTAQHGLIYDKLIKQFGVENAKKYYQAATEAKTLIENIIQTHQIECHYTNENAYVYTNTDNYIEQIKNEMKAYDKLNISGELTDNLPLDIPYQLAISMHDQAQFHPVQYLKAILEEAIANDVHVFENTSAIDVEFNKKTAIMTANNQRIICDYVIQASHYPFFDGQGFYPVRMYAEREYVLAIKTEKDFPGGMYINAETPTRSVRNIRLNGEDIWIIAGDSHKVGQGDQKINYFKNLAKFAKDTFGPIKIINKWSAQDYTTIDGIPYIGTVSSAHDNVFVATGFNKWGMTNGTTAAKVITDLIMKRRNEYSEFFAPTRSSFPNSIKPFISTNMNVTKEFIKGKFDTTKQSISNIKTDQAIVTKIKGSRIGIYKDQQNNIHAVKTTCTHLGCEVSWNTTERTWECPCHGSRFSYTGEVIQGPAKEPLQTIDLNTDVEK</sequence>
<dbReference type="EMBL" id="CP162599">
    <property type="protein sequence ID" value="XDK31185.1"/>
    <property type="molecule type" value="Genomic_DNA"/>
</dbReference>
<dbReference type="AlphaFoldDB" id="A0AB39HKT5"/>
<dbReference type="PANTHER" id="PTHR13847">
    <property type="entry name" value="SARCOSINE DEHYDROGENASE-RELATED"/>
    <property type="match status" value="1"/>
</dbReference>
<dbReference type="CDD" id="cd03477">
    <property type="entry name" value="Rieske_YhfW_C"/>
    <property type="match status" value="1"/>
</dbReference>
<evidence type="ECO:0000256" key="3">
    <source>
        <dbReference type="ARBA" id="ARBA00023004"/>
    </source>
</evidence>
<dbReference type="SUPFAM" id="SSF50022">
    <property type="entry name" value="ISP domain"/>
    <property type="match status" value="1"/>
</dbReference>
<dbReference type="InterPro" id="IPR038010">
    <property type="entry name" value="YhfW_C"/>
</dbReference>
<keyword evidence="1" id="KW-0001">2Fe-2S</keyword>
<feature type="domain" description="Rieske" evidence="6">
    <location>
        <begin position="417"/>
        <end position="508"/>
    </location>
</feature>
<name>A0AB39HKT5_9BACI</name>
<evidence type="ECO:0000256" key="4">
    <source>
        <dbReference type="ARBA" id="ARBA00023014"/>
    </source>
</evidence>
<dbReference type="Pfam" id="PF00355">
    <property type="entry name" value="Rieske"/>
    <property type="match status" value="1"/>
</dbReference>
<dbReference type="InterPro" id="IPR036922">
    <property type="entry name" value="Rieske_2Fe-2S_sf"/>
</dbReference>
<accession>A0AB39HKT5</accession>
<dbReference type="SUPFAM" id="SSF51905">
    <property type="entry name" value="FAD/NAD(P)-binding domain"/>
    <property type="match status" value="1"/>
</dbReference>
<keyword evidence="5" id="KW-1015">Disulfide bond</keyword>
<dbReference type="GO" id="GO:0046872">
    <property type="term" value="F:metal ion binding"/>
    <property type="evidence" value="ECO:0007669"/>
    <property type="project" value="UniProtKB-KW"/>
</dbReference>
<keyword evidence="2" id="KW-0479">Metal-binding</keyword>
<protein>
    <submittedName>
        <fullName evidence="7">FAD-dependent oxidoreductase</fullName>
    </submittedName>
</protein>
<keyword evidence="3" id="KW-0408">Iron</keyword>
<dbReference type="Pfam" id="PF01266">
    <property type="entry name" value="DAO"/>
    <property type="match status" value="1"/>
</dbReference>
<dbReference type="PRINTS" id="PR00162">
    <property type="entry name" value="RIESKE"/>
</dbReference>
<gene>
    <name evidence="7" type="ORF">AB4Y30_09025</name>
</gene>
<dbReference type="Gene3D" id="3.50.50.60">
    <property type="entry name" value="FAD/NAD(P)-binding domain"/>
    <property type="match status" value="1"/>
</dbReference>
<dbReference type="InterPro" id="IPR005805">
    <property type="entry name" value="Rieske_Fe-S_prot_C"/>
</dbReference>
<evidence type="ECO:0000313" key="7">
    <source>
        <dbReference type="EMBL" id="XDK31185.1"/>
    </source>
</evidence>
<organism evidence="7">
    <name type="scientific">Ornithinibacillus sp. 4-3</name>
    <dbReference type="NCBI Taxonomy" id="3231488"/>
    <lineage>
        <taxon>Bacteria</taxon>
        <taxon>Bacillati</taxon>
        <taxon>Bacillota</taxon>
        <taxon>Bacilli</taxon>
        <taxon>Bacillales</taxon>
        <taxon>Bacillaceae</taxon>
        <taxon>Ornithinibacillus</taxon>
    </lineage>
</organism>
<keyword evidence="4" id="KW-0411">Iron-sulfur</keyword>
<dbReference type="InterPro" id="IPR006076">
    <property type="entry name" value="FAD-dep_OxRdtase"/>
</dbReference>
<dbReference type="Gene3D" id="3.30.9.10">
    <property type="entry name" value="D-Amino Acid Oxidase, subunit A, domain 2"/>
    <property type="match status" value="1"/>
</dbReference>
<evidence type="ECO:0000256" key="5">
    <source>
        <dbReference type="ARBA" id="ARBA00023157"/>
    </source>
</evidence>
<dbReference type="RefSeq" id="WP_368651913.1">
    <property type="nucleotide sequence ID" value="NZ_CP162599.1"/>
</dbReference>
<reference evidence="7" key="1">
    <citation type="submission" date="2024-07" db="EMBL/GenBank/DDBJ databases">
        <title>Halotolerant mesophilic bacterium Ornithinibacillus sp. 4-3, sp. nov., isolated from soil.</title>
        <authorList>
            <person name="Sidarenka A.V."/>
            <person name="Guliayeva D.E."/>
            <person name="Leanovich S.I."/>
            <person name="Hileuskaya K.S."/>
            <person name="Akhremchuk A.E."/>
            <person name="Sikolenko M.A."/>
            <person name="Valentovich L.N."/>
        </authorList>
    </citation>
    <scope>NUCLEOTIDE SEQUENCE</scope>
    <source>
        <strain evidence="7">4-3</strain>
    </source>
</reference>
<dbReference type="GO" id="GO:0016705">
    <property type="term" value="F:oxidoreductase activity, acting on paired donors, with incorporation or reduction of molecular oxygen"/>
    <property type="evidence" value="ECO:0007669"/>
    <property type="project" value="UniProtKB-ARBA"/>
</dbReference>
<dbReference type="InterPro" id="IPR036188">
    <property type="entry name" value="FAD/NAD-bd_sf"/>
</dbReference>
<dbReference type="GO" id="GO:0005737">
    <property type="term" value="C:cytoplasm"/>
    <property type="evidence" value="ECO:0007669"/>
    <property type="project" value="TreeGrafter"/>
</dbReference>
<evidence type="ECO:0000256" key="2">
    <source>
        <dbReference type="ARBA" id="ARBA00022723"/>
    </source>
</evidence>
<dbReference type="GO" id="GO:0004497">
    <property type="term" value="F:monooxygenase activity"/>
    <property type="evidence" value="ECO:0007669"/>
    <property type="project" value="UniProtKB-ARBA"/>
</dbReference>
<dbReference type="GO" id="GO:0051537">
    <property type="term" value="F:2 iron, 2 sulfur cluster binding"/>
    <property type="evidence" value="ECO:0007669"/>
    <property type="project" value="UniProtKB-KW"/>
</dbReference>
<dbReference type="FunFam" id="2.102.10.10:FF:000014">
    <property type="entry name" value="Oxidoreductase, FAD dependent"/>
    <property type="match status" value="1"/>
</dbReference>
<dbReference type="GO" id="GO:0016020">
    <property type="term" value="C:membrane"/>
    <property type="evidence" value="ECO:0007669"/>
    <property type="project" value="InterPro"/>
</dbReference>
<dbReference type="Gene3D" id="2.102.10.10">
    <property type="entry name" value="Rieske [2Fe-2S] iron-sulphur domain"/>
    <property type="match status" value="1"/>
</dbReference>
<proteinExistence type="predicted"/>
<evidence type="ECO:0000256" key="1">
    <source>
        <dbReference type="ARBA" id="ARBA00022714"/>
    </source>
</evidence>
<dbReference type="InterPro" id="IPR017941">
    <property type="entry name" value="Rieske_2Fe-2S"/>
</dbReference>